<comment type="caution">
    <text evidence="1">The sequence shown here is derived from an EMBL/GenBank/DDBJ whole genome shotgun (WGS) entry which is preliminary data.</text>
</comment>
<sequence>MQQRFYSNSHGKIPAKTRPHVSISKYLLFHTLRPISSNHIHNHHQLRSLSLSFFHFISLSTFNHFLSHTLHVTSSQHVIF</sequence>
<protein>
    <submittedName>
        <fullName evidence="1">Uncharacterized protein</fullName>
    </submittedName>
</protein>
<accession>A0AAD8NL68</accession>
<keyword evidence="2" id="KW-1185">Reference proteome</keyword>
<dbReference type="Proteomes" id="UP001229421">
    <property type="component" value="Unassembled WGS sequence"/>
</dbReference>
<proteinExistence type="predicted"/>
<name>A0AAD8NL68_TARER</name>
<dbReference type="AlphaFoldDB" id="A0AAD8NL68"/>
<organism evidence="1 2">
    <name type="scientific">Tagetes erecta</name>
    <name type="common">African marigold</name>
    <dbReference type="NCBI Taxonomy" id="13708"/>
    <lineage>
        <taxon>Eukaryota</taxon>
        <taxon>Viridiplantae</taxon>
        <taxon>Streptophyta</taxon>
        <taxon>Embryophyta</taxon>
        <taxon>Tracheophyta</taxon>
        <taxon>Spermatophyta</taxon>
        <taxon>Magnoliopsida</taxon>
        <taxon>eudicotyledons</taxon>
        <taxon>Gunneridae</taxon>
        <taxon>Pentapetalae</taxon>
        <taxon>asterids</taxon>
        <taxon>campanulids</taxon>
        <taxon>Asterales</taxon>
        <taxon>Asteraceae</taxon>
        <taxon>Asteroideae</taxon>
        <taxon>Heliantheae alliance</taxon>
        <taxon>Tageteae</taxon>
        <taxon>Tagetes</taxon>
    </lineage>
</organism>
<gene>
    <name evidence="1" type="ORF">QVD17_21391</name>
</gene>
<dbReference type="EMBL" id="JAUHHV010000006">
    <property type="protein sequence ID" value="KAK1420075.1"/>
    <property type="molecule type" value="Genomic_DNA"/>
</dbReference>
<reference evidence="1" key="1">
    <citation type="journal article" date="2023" name="bioRxiv">
        <title>Improved chromosome-level genome assembly for marigold (Tagetes erecta).</title>
        <authorList>
            <person name="Jiang F."/>
            <person name="Yuan L."/>
            <person name="Wang S."/>
            <person name="Wang H."/>
            <person name="Xu D."/>
            <person name="Wang A."/>
            <person name="Fan W."/>
        </authorList>
    </citation>
    <scope>NUCLEOTIDE SEQUENCE</scope>
    <source>
        <strain evidence="1">WSJ</strain>
        <tissue evidence="1">Leaf</tissue>
    </source>
</reference>
<evidence type="ECO:0000313" key="1">
    <source>
        <dbReference type="EMBL" id="KAK1420075.1"/>
    </source>
</evidence>
<evidence type="ECO:0000313" key="2">
    <source>
        <dbReference type="Proteomes" id="UP001229421"/>
    </source>
</evidence>